<evidence type="ECO:0000313" key="2">
    <source>
        <dbReference type="EMBL" id="RNA01211.1"/>
    </source>
</evidence>
<feature type="non-terminal residue" evidence="2">
    <location>
        <position position="186"/>
    </location>
</feature>
<proteinExistence type="predicted"/>
<dbReference type="InterPro" id="IPR035979">
    <property type="entry name" value="RBD_domain_sf"/>
</dbReference>
<gene>
    <name evidence="2" type="ORF">BpHYR1_013080</name>
</gene>
<accession>A0A3M7PR11</accession>
<dbReference type="SUPFAM" id="SSF54928">
    <property type="entry name" value="RNA-binding domain, RBD"/>
    <property type="match status" value="1"/>
</dbReference>
<sequence>MASSELERDSELELKAEDNEDTGELIDDQPVKTEVDLDLYADVEANEFASNNNQTQQQNAETLDEQNPSQIEVDLNIPDDGVIDDTGLYDDVMAEPNPNTSADFTSDTDKSKALGDSGHQNGKRVSCYVGNLSWWTTDKCLTEAIHLLGCADIIDIKFYENKVNGQSKGFALVTLGSEHSFRTVME</sequence>
<dbReference type="GO" id="GO:0005634">
    <property type="term" value="C:nucleus"/>
    <property type="evidence" value="ECO:0007669"/>
    <property type="project" value="UniProtKB-SubCell"/>
</dbReference>
<name>A0A3M7PR11_BRAPC</name>
<dbReference type="EMBL" id="REGN01009411">
    <property type="protein sequence ID" value="RNA01211.1"/>
    <property type="molecule type" value="Genomic_DNA"/>
</dbReference>
<feature type="compositionally biased region" description="Acidic residues" evidence="1">
    <location>
        <begin position="18"/>
        <end position="27"/>
    </location>
</feature>
<dbReference type="Proteomes" id="UP000276133">
    <property type="component" value="Unassembled WGS sequence"/>
</dbReference>
<dbReference type="STRING" id="10195.A0A3M7PR11"/>
<reference evidence="2 3" key="1">
    <citation type="journal article" date="2018" name="Sci. Rep.">
        <title>Genomic signatures of local adaptation to the degree of environmental predictability in rotifers.</title>
        <authorList>
            <person name="Franch-Gras L."/>
            <person name="Hahn C."/>
            <person name="Garcia-Roger E.M."/>
            <person name="Carmona M.J."/>
            <person name="Serra M."/>
            <person name="Gomez A."/>
        </authorList>
    </citation>
    <scope>NUCLEOTIDE SEQUENCE [LARGE SCALE GENOMIC DNA]</scope>
    <source>
        <strain evidence="2">HYR1</strain>
    </source>
</reference>
<dbReference type="PANTHER" id="PTHR23204">
    <property type="entry name" value="CLEAVAGE AND POLYADENYLATION SPECIFIC FACTOR"/>
    <property type="match status" value="1"/>
</dbReference>
<keyword evidence="3" id="KW-1185">Reference proteome</keyword>
<dbReference type="AlphaFoldDB" id="A0A3M7PR11"/>
<feature type="region of interest" description="Disordered" evidence="1">
    <location>
        <begin position="1"/>
        <end position="32"/>
    </location>
</feature>
<dbReference type="Gene3D" id="3.30.70.330">
    <property type="match status" value="1"/>
</dbReference>
<organism evidence="2 3">
    <name type="scientific">Brachionus plicatilis</name>
    <name type="common">Marine rotifer</name>
    <name type="synonym">Brachionus muelleri</name>
    <dbReference type="NCBI Taxonomy" id="10195"/>
    <lineage>
        <taxon>Eukaryota</taxon>
        <taxon>Metazoa</taxon>
        <taxon>Spiralia</taxon>
        <taxon>Gnathifera</taxon>
        <taxon>Rotifera</taxon>
        <taxon>Eurotatoria</taxon>
        <taxon>Monogononta</taxon>
        <taxon>Pseudotrocha</taxon>
        <taxon>Ploima</taxon>
        <taxon>Brachionidae</taxon>
        <taxon>Brachionus</taxon>
    </lineage>
</organism>
<comment type="caution">
    <text evidence="2">The sequence shown here is derived from an EMBL/GenBank/DDBJ whole genome shotgun (WGS) entry which is preliminary data.</text>
</comment>
<dbReference type="InterPro" id="IPR034772">
    <property type="entry name" value="CPSF6/7"/>
</dbReference>
<dbReference type="GO" id="GO:0006397">
    <property type="term" value="P:mRNA processing"/>
    <property type="evidence" value="ECO:0007669"/>
    <property type="project" value="UniProtKB-KW"/>
</dbReference>
<evidence type="ECO:0000313" key="3">
    <source>
        <dbReference type="Proteomes" id="UP000276133"/>
    </source>
</evidence>
<dbReference type="GO" id="GO:0003676">
    <property type="term" value="F:nucleic acid binding"/>
    <property type="evidence" value="ECO:0007669"/>
    <property type="project" value="InterPro"/>
</dbReference>
<protein>
    <submittedName>
        <fullName evidence="2">Cleavage and polyadenylation specificity factor subunit 6-like</fullName>
    </submittedName>
</protein>
<feature type="region of interest" description="Disordered" evidence="1">
    <location>
        <begin position="93"/>
        <end position="119"/>
    </location>
</feature>
<dbReference type="InterPro" id="IPR012677">
    <property type="entry name" value="Nucleotide-bd_a/b_plait_sf"/>
</dbReference>
<dbReference type="OrthoDB" id="10065185at2759"/>
<feature type="compositionally biased region" description="Basic and acidic residues" evidence="1">
    <location>
        <begin position="1"/>
        <end position="17"/>
    </location>
</feature>
<evidence type="ECO:0000256" key="1">
    <source>
        <dbReference type="SAM" id="MobiDB-lite"/>
    </source>
</evidence>